<sequence length="248" mass="26546">MRATFLITTLLVGKVTFGQPATRPKALVYRGPAACDGCPEAVAALLKSSPSNFDVKFAGPQEEVDITATSLGGVQLYAQPGGGDLDPAWVGTKKYKNILRDFVARGGRYAGFCLGAFLAGSGPGFELLPLGSDTDEEITQPKAQVTNDSDTVIQVDWHFQTGSRKGHRQNGRWLYFQDGAVMKLARNTSAIVLGTYSSNGDVAASITPLGKGWVGLVGPHPEADESWCKSCLAPLSVHPEIQEYFFTF</sequence>
<proteinExistence type="predicted"/>
<dbReference type="SUPFAM" id="SSF52317">
    <property type="entry name" value="Class I glutamine amidotransferase-like"/>
    <property type="match status" value="1"/>
</dbReference>
<dbReference type="InterPro" id="IPR029062">
    <property type="entry name" value="Class_I_gatase-like"/>
</dbReference>
<gene>
    <name evidence="3" type="ORF">BJX67DRAFT_348648</name>
</gene>
<keyword evidence="4" id="KW-1185">Reference proteome</keyword>
<keyword evidence="1" id="KW-0732">Signal</keyword>
<organism evidence="3 4">
    <name type="scientific">Aspergillus lucknowensis</name>
    <dbReference type="NCBI Taxonomy" id="176173"/>
    <lineage>
        <taxon>Eukaryota</taxon>
        <taxon>Fungi</taxon>
        <taxon>Dikarya</taxon>
        <taxon>Ascomycota</taxon>
        <taxon>Pezizomycotina</taxon>
        <taxon>Eurotiomycetes</taxon>
        <taxon>Eurotiomycetidae</taxon>
        <taxon>Eurotiales</taxon>
        <taxon>Aspergillaceae</taxon>
        <taxon>Aspergillus</taxon>
        <taxon>Aspergillus subgen. Nidulantes</taxon>
    </lineage>
</organism>
<feature type="chain" id="PRO_5046106963" description="Biotin-protein ligase N-terminal domain-containing protein" evidence="1">
    <location>
        <begin position="19"/>
        <end position="248"/>
    </location>
</feature>
<accession>A0ABR4LWX8</accession>
<feature type="domain" description="Biotin-protein ligase N-terminal" evidence="2">
    <location>
        <begin position="74"/>
        <end position="125"/>
    </location>
</feature>
<comment type="caution">
    <text evidence="3">The sequence shown here is derived from an EMBL/GenBank/DDBJ whole genome shotgun (WGS) entry which is preliminary data.</text>
</comment>
<evidence type="ECO:0000259" key="2">
    <source>
        <dbReference type="Pfam" id="PF09825"/>
    </source>
</evidence>
<dbReference type="InterPro" id="IPR019197">
    <property type="entry name" value="Biotin-prot_ligase_N"/>
</dbReference>
<feature type="signal peptide" evidence="1">
    <location>
        <begin position="1"/>
        <end position="18"/>
    </location>
</feature>
<dbReference type="EMBL" id="JBFXLQ010000011">
    <property type="protein sequence ID" value="KAL2869035.1"/>
    <property type="molecule type" value="Genomic_DNA"/>
</dbReference>
<dbReference type="Pfam" id="PF09825">
    <property type="entry name" value="BPL_N"/>
    <property type="match status" value="1"/>
</dbReference>
<reference evidence="3 4" key="1">
    <citation type="submission" date="2024-07" db="EMBL/GenBank/DDBJ databases">
        <title>Section-level genome sequencing and comparative genomics of Aspergillus sections Usti and Cavernicolus.</title>
        <authorList>
            <consortium name="Lawrence Berkeley National Laboratory"/>
            <person name="Nybo J.L."/>
            <person name="Vesth T.C."/>
            <person name="Theobald S."/>
            <person name="Frisvad J.C."/>
            <person name="Larsen T.O."/>
            <person name="Kjaerboelling I."/>
            <person name="Rothschild-Mancinelli K."/>
            <person name="Lyhne E.K."/>
            <person name="Kogle M.E."/>
            <person name="Barry K."/>
            <person name="Clum A."/>
            <person name="Na H."/>
            <person name="Ledsgaard L."/>
            <person name="Lin J."/>
            <person name="Lipzen A."/>
            <person name="Kuo A."/>
            <person name="Riley R."/>
            <person name="Mondo S."/>
            <person name="Labutti K."/>
            <person name="Haridas S."/>
            <person name="Pangalinan J."/>
            <person name="Salamov A.A."/>
            <person name="Simmons B.A."/>
            <person name="Magnuson J.K."/>
            <person name="Chen J."/>
            <person name="Drula E."/>
            <person name="Henrissat B."/>
            <person name="Wiebenga A."/>
            <person name="Lubbers R.J."/>
            <person name="Gomes A.C."/>
            <person name="Macurrencykelacurrency M.R."/>
            <person name="Stajich J."/>
            <person name="Grigoriev I.V."/>
            <person name="Mortensen U.H."/>
            <person name="De Vries R.P."/>
            <person name="Baker S.E."/>
            <person name="Andersen M.R."/>
        </authorList>
    </citation>
    <scope>NUCLEOTIDE SEQUENCE [LARGE SCALE GENOMIC DNA]</scope>
    <source>
        <strain evidence="3 4">CBS 449.75</strain>
    </source>
</reference>
<dbReference type="Proteomes" id="UP001610432">
    <property type="component" value="Unassembled WGS sequence"/>
</dbReference>
<protein>
    <recommendedName>
        <fullName evidence="2">Biotin-protein ligase N-terminal domain-containing protein</fullName>
    </recommendedName>
</protein>
<evidence type="ECO:0000313" key="3">
    <source>
        <dbReference type="EMBL" id="KAL2869035.1"/>
    </source>
</evidence>
<evidence type="ECO:0000313" key="4">
    <source>
        <dbReference type="Proteomes" id="UP001610432"/>
    </source>
</evidence>
<dbReference type="RefSeq" id="XP_070888014.1">
    <property type="nucleotide sequence ID" value="XM_071028668.1"/>
</dbReference>
<dbReference type="GeneID" id="98143740"/>
<evidence type="ECO:0000256" key="1">
    <source>
        <dbReference type="SAM" id="SignalP"/>
    </source>
</evidence>
<name>A0ABR4LWX8_9EURO</name>